<organism evidence="2 3">
    <name type="scientific">Chionoecetes opilio</name>
    <name type="common">Atlantic snow crab</name>
    <name type="synonym">Cancer opilio</name>
    <dbReference type="NCBI Taxonomy" id="41210"/>
    <lineage>
        <taxon>Eukaryota</taxon>
        <taxon>Metazoa</taxon>
        <taxon>Ecdysozoa</taxon>
        <taxon>Arthropoda</taxon>
        <taxon>Crustacea</taxon>
        <taxon>Multicrustacea</taxon>
        <taxon>Malacostraca</taxon>
        <taxon>Eumalacostraca</taxon>
        <taxon>Eucarida</taxon>
        <taxon>Decapoda</taxon>
        <taxon>Pleocyemata</taxon>
        <taxon>Brachyura</taxon>
        <taxon>Eubrachyura</taxon>
        <taxon>Majoidea</taxon>
        <taxon>Majidae</taxon>
        <taxon>Chionoecetes</taxon>
    </lineage>
</organism>
<reference evidence="2" key="1">
    <citation type="submission" date="2020-07" db="EMBL/GenBank/DDBJ databases">
        <title>The High-quality genome of the commercially important snow crab, Chionoecetes opilio.</title>
        <authorList>
            <person name="Jeong J.-H."/>
            <person name="Ryu S."/>
        </authorList>
    </citation>
    <scope>NUCLEOTIDE SEQUENCE</scope>
    <source>
        <strain evidence="2">MADBK_172401_WGS</strain>
        <tissue evidence="2">Digestive gland</tissue>
    </source>
</reference>
<protein>
    <submittedName>
        <fullName evidence="2">Uncharacterized protein</fullName>
    </submittedName>
</protein>
<evidence type="ECO:0000256" key="1">
    <source>
        <dbReference type="SAM" id="SignalP"/>
    </source>
</evidence>
<evidence type="ECO:0000313" key="3">
    <source>
        <dbReference type="Proteomes" id="UP000770661"/>
    </source>
</evidence>
<dbReference type="EMBL" id="JACEEZ010020707">
    <property type="protein sequence ID" value="KAG0714228.1"/>
    <property type="molecule type" value="Genomic_DNA"/>
</dbReference>
<proteinExistence type="predicted"/>
<name>A0A8J5C0F5_CHIOP</name>
<comment type="caution">
    <text evidence="2">The sequence shown here is derived from an EMBL/GenBank/DDBJ whole genome shotgun (WGS) entry which is preliminary data.</text>
</comment>
<dbReference type="Proteomes" id="UP000770661">
    <property type="component" value="Unassembled WGS sequence"/>
</dbReference>
<dbReference type="OrthoDB" id="6358407at2759"/>
<keyword evidence="1" id="KW-0732">Signal</keyword>
<feature type="signal peptide" evidence="1">
    <location>
        <begin position="1"/>
        <end position="18"/>
    </location>
</feature>
<gene>
    <name evidence="2" type="ORF">GWK47_014498</name>
</gene>
<dbReference type="AlphaFoldDB" id="A0A8J5C0F5"/>
<sequence length="135" mass="14525">MLFLRGLLMFYSFTESDAVKLLAQKLTMFCRTTVLCAPHPLAGCECVLCLQLAAHPDLLPYQIITDEGSLLPRGSTVLVGGRRVGTVVYFGHRKHQGRGPGTPQAPGTLEPPASPLGVTVLLWPPGEYCTPAKHG</sequence>
<keyword evidence="3" id="KW-1185">Reference proteome</keyword>
<feature type="chain" id="PRO_5035299042" evidence="1">
    <location>
        <begin position="19"/>
        <end position="135"/>
    </location>
</feature>
<accession>A0A8J5C0F5</accession>
<evidence type="ECO:0000313" key="2">
    <source>
        <dbReference type="EMBL" id="KAG0714228.1"/>
    </source>
</evidence>